<dbReference type="InterPro" id="IPR027304">
    <property type="entry name" value="Trigger_fact/SurA_dom_sf"/>
</dbReference>
<name>A0A1Q2SNX7_9GAMM</name>
<dbReference type="Pfam" id="PF00639">
    <property type="entry name" value="Rotamase"/>
    <property type="match status" value="1"/>
</dbReference>
<dbReference type="InterPro" id="IPR000297">
    <property type="entry name" value="PPIase_PpiC"/>
</dbReference>
<evidence type="ECO:0000313" key="15">
    <source>
        <dbReference type="Proteomes" id="UP000243679"/>
    </source>
</evidence>
<dbReference type="SUPFAM" id="SSF109998">
    <property type="entry name" value="Triger factor/SurA peptide-binding domain-like"/>
    <property type="match status" value="1"/>
</dbReference>
<evidence type="ECO:0000256" key="4">
    <source>
        <dbReference type="ARBA" id="ARBA00022692"/>
    </source>
</evidence>
<evidence type="ECO:0000256" key="12">
    <source>
        <dbReference type="SAM" id="Phobius"/>
    </source>
</evidence>
<keyword evidence="3" id="KW-0997">Cell inner membrane</keyword>
<evidence type="ECO:0000256" key="9">
    <source>
        <dbReference type="ARBA" id="ARBA00040743"/>
    </source>
</evidence>
<dbReference type="InterPro" id="IPR023058">
    <property type="entry name" value="PPIase_PpiC_CS"/>
</dbReference>
<dbReference type="PANTHER" id="PTHR47529">
    <property type="entry name" value="PEPTIDYL-PROLYL CIS-TRANS ISOMERASE D"/>
    <property type="match status" value="1"/>
</dbReference>
<evidence type="ECO:0000256" key="10">
    <source>
        <dbReference type="ARBA" id="ARBA00042775"/>
    </source>
</evidence>
<dbReference type="PROSITE" id="PS01096">
    <property type="entry name" value="PPIC_PPIASE_1"/>
    <property type="match status" value="1"/>
</dbReference>
<dbReference type="Gene3D" id="3.10.50.40">
    <property type="match status" value="1"/>
</dbReference>
<evidence type="ECO:0000256" key="11">
    <source>
        <dbReference type="PROSITE-ProRule" id="PRU00278"/>
    </source>
</evidence>
<proteinExistence type="inferred from homology"/>
<keyword evidence="15" id="KW-1185">Reference proteome</keyword>
<gene>
    <name evidence="14" type="ORF">TAO_1466</name>
</gene>
<feature type="domain" description="PpiC" evidence="13">
    <location>
        <begin position="266"/>
        <end position="365"/>
    </location>
</feature>
<keyword evidence="4 12" id="KW-0812">Transmembrane</keyword>
<keyword evidence="6 12" id="KW-0472">Membrane</keyword>
<dbReference type="PROSITE" id="PS50198">
    <property type="entry name" value="PPIC_PPIASE_2"/>
    <property type="match status" value="1"/>
</dbReference>
<comment type="subcellular location">
    <subcellularLocation>
        <location evidence="1">Cell inner membrane</location>
        <topology evidence="1">Single-pass type II membrane protein</topology>
        <orientation evidence="1">Periplasmic side</orientation>
    </subcellularLocation>
</comment>
<dbReference type="EMBL" id="AP014836">
    <property type="protein sequence ID" value="BAW80836.1"/>
    <property type="molecule type" value="Genomic_DNA"/>
</dbReference>
<dbReference type="Pfam" id="PF13624">
    <property type="entry name" value="SurA_N_3"/>
    <property type="match status" value="1"/>
</dbReference>
<evidence type="ECO:0000256" key="1">
    <source>
        <dbReference type="ARBA" id="ARBA00004382"/>
    </source>
</evidence>
<dbReference type="RefSeq" id="WP_096527337.1">
    <property type="nucleotide sequence ID" value="NZ_AP014836.1"/>
</dbReference>
<dbReference type="AlphaFoldDB" id="A0A1Q2SNX7"/>
<dbReference type="Gene3D" id="1.10.4030.10">
    <property type="entry name" value="Porin chaperone SurA, peptide-binding domain"/>
    <property type="match status" value="1"/>
</dbReference>
<evidence type="ECO:0000256" key="3">
    <source>
        <dbReference type="ARBA" id="ARBA00022519"/>
    </source>
</evidence>
<keyword evidence="7" id="KW-0143">Chaperone</keyword>
<sequence>MLEAIRNRAQGILAWVIIGLIAIPFTLWGINNYFRDGGETIAASVNGEEITISEFRTAFQHYLQQIRLLIGQGFSENMLDDPAIKQNVLNSLVEQRLILETVTKLGLNMSDSDLSQVIQTNKTFQDETGRFDSALYESVLNSEGLEPAEYESRLRLALLSEQLVSTLRFSAFVTQQELEDIARLRYQQREISYGIIPVSKYYDTAHIDEGKLHEYYNDHPDEFQIPEQVVINYLRLTGESLAKDISINEQVLHNFYEEIKNQYTVPEQRRASHILISITPENDKTAQQEAQQVLERLQKGESFEKVAKEVSKDAGSAKNGGDLGFFGRGVMDPAFEQAVFSLKQVGDLSKPILSKFGYHIIKLTGIQPGKAKSFDEVREELAQKYRQQQAEDQFYEKADILDNLTYENSSSLEMAAEALGLMIETSKPFPRGGGSGIAANPKVVAAAFSEEVLEEGINSQAIELGPNDLVVLRVNRSIPAYIQPFEEIQKEIKEKLTRSEAKTKIQELGEEFIKRLQQGESPEIVFAEEGVNWSEKRFYTREDINADIPPEILITAYGLSRSELEGSVFAGQLLKTGDYAVLGIYSVRDGDFNKLDEKTRQSLIQEIERSRGEITYRSFIEGIKSKAKIKLYPENL</sequence>
<dbReference type="InterPro" id="IPR046357">
    <property type="entry name" value="PPIase_dom_sf"/>
</dbReference>
<dbReference type="KEGG" id="ntt:TAO_1466"/>
<dbReference type="GO" id="GO:0005886">
    <property type="term" value="C:plasma membrane"/>
    <property type="evidence" value="ECO:0007669"/>
    <property type="project" value="UniProtKB-SubCell"/>
</dbReference>
<dbReference type="OrthoDB" id="9812372at2"/>
<keyword evidence="11 14" id="KW-0413">Isomerase</keyword>
<accession>A0A1Q2SNX7</accession>
<evidence type="ECO:0000256" key="8">
    <source>
        <dbReference type="ARBA" id="ARBA00038408"/>
    </source>
</evidence>
<keyword evidence="11" id="KW-0697">Rotamase</keyword>
<dbReference type="Proteomes" id="UP000243679">
    <property type="component" value="Chromosome"/>
</dbReference>
<evidence type="ECO:0000256" key="5">
    <source>
        <dbReference type="ARBA" id="ARBA00022989"/>
    </source>
</evidence>
<evidence type="ECO:0000259" key="13">
    <source>
        <dbReference type="PROSITE" id="PS50198"/>
    </source>
</evidence>
<keyword evidence="2" id="KW-1003">Cell membrane</keyword>
<dbReference type="SUPFAM" id="SSF54534">
    <property type="entry name" value="FKBP-like"/>
    <property type="match status" value="1"/>
</dbReference>
<dbReference type="InterPro" id="IPR052029">
    <property type="entry name" value="PpiD_chaperone"/>
</dbReference>
<evidence type="ECO:0000256" key="2">
    <source>
        <dbReference type="ARBA" id="ARBA00022475"/>
    </source>
</evidence>
<evidence type="ECO:0000256" key="6">
    <source>
        <dbReference type="ARBA" id="ARBA00023136"/>
    </source>
</evidence>
<comment type="similarity">
    <text evidence="8">Belongs to the PpiD chaperone family.</text>
</comment>
<organism evidence="14 15">
    <name type="scientific">Candidatus Nitrosoglobus terrae</name>
    <dbReference type="NCBI Taxonomy" id="1630141"/>
    <lineage>
        <taxon>Bacteria</taxon>
        <taxon>Pseudomonadati</taxon>
        <taxon>Pseudomonadota</taxon>
        <taxon>Gammaproteobacteria</taxon>
        <taxon>Chromatiales</taxon>
        <taxon>Chromatiaceae</taxon>
        <taxon>Candidatus Nitrosoglobus</taxon>
    </lineage>
</organism>
<dbReference type="GO" id="GO:0003755">
    <property type="term" value="F:peptidyl-prolyl cis-trans isomerase activity"/>
    <property type="evidence" value="ECO:0007669"/>
    <property type="project" value="UniProtKB-KW"/>
</dbReference>
<dbReference type="PANTHER" id="PTHR47529:SF1">
    <property type="entry name" value="PERIPLASMIC CHAPERONE PPID"/>
    <property type="match status" value="1"/>
</dbReference>
<feature type="transmembrane region" description="Helical" evidence="12">
    <location>
        <begin position="12"/>
        <end position="30"/>
    </location>
</feature>
<reference evidence="14 15" key="1">
    <citation type="journal article" date="2017" name="ISME J.">
        <title>An acid-tolerant ammonia-oxidizing ?-proteobacterium from soil.</title>
        <authorList>
            <person name="Hayatsu M."/>
            <person name="Tago K."/>
            <person name="Uchiyama I."/>
            <person name="Toyoda A."/>
            <person name="Wang Y."/>
            <person name="Shimomura Y."/>
            <person name="Okubo T."/>
            <person name="Kurisu F."/>
            <person name="Hirono Y."/>
            <person name="Nonaka K."/>
            <person name="Akiyama H."/>
            <person name="Itoh T."/>
            <person name="Takami H."/>
        </authorList>
    </citation>
    <scope>NUCLEOTIDE SEQUENCE [LARGE SCALE GENOMIC DNA]</scope>
    <source>
        <strain evidence="14 15">TAO100</strain>
    </source>
</reference>
<evidence type="ECO:0000313" key="14">
    <source>
        <dbReference type="EMBL" id="BAW80836.1"/>
    </source>
</evidence>
<protein>
    <recommendedName>
        <fullName evidence="9">Periplasmic chaperone PpiD</fullName>
    </recommendedName>
    <alternativeName>
        <fullName evidence="10">Periplasmic folding chaperone</fullName>
    </alternativeName>
</protein>
<keyword evidence="5 12" id="KW-1133">Transmembrane helix</keyword>
<evidence type="ECO:0000256" key="7">
    <source>
        <dbReference type="ARBA" id="ARBA00023186"/>
    </source>
</evidence>